<dbReference type="PANTHER" id="PTHR38248">
    <property type="entry name" value="FUNK1 6"/>
    <property type="match status" value="1"/>
</dbReference>
<dbReference type="PANTHER" id="PTHR38248:SF2">
    <property type="entry name" value="FUNK1 11"/>
    <property type="match status" value="1"/>
</dbReference>
<keyword evidence="4" id="KW-1185">Reference proteome</keyword>
<organism evidence="3 4">
    <name type="scientific">Cerrena zonata</name>
    <dbReference type="NCBI Taxonomy" id="2478898"/>
    <lineage>
        <taxon>Eukaryota</taxon>
        <taxon>Fungi</taxon>
        <taxon>Dikarya</taxon>
        <taxon>Basidiomycota</taxon>
        <taxon>Agaricomycotina</taxon>
        <taxon>Agaricomycetes</taxon>
        <taxon>Polyporales</taxon>
        <taxon>Cerrenaceae</taxon>
        <taxon>Cerrena</taxon>
    </lineage>
</organism>
<dbReference type="SUPFAM" id="SSF56112">
    <property type="entry name" value="Protein kinase-like (PK-like)"/>
    <property type="match status" value="1"/>
</dbReference>
<dbReference type="EMBL" id="JASBNA010000011">
    <property type="protein sequence ID" value="KAK7688154.1"/>
    <property type="molecule type" value="Genomic_DNA"/>
</dbReference>
<evidence type="ECO:0000256" key="1">
    <source>
        <dbReference type="SAM" id="MobiDB-lite"/>
    </source>
</evidence>
<sequence>MERYTHIVNMDEWIANVLGASPEKIEDWTTTFQNHQIYKDKDIRAAVDQFLDAPGEKQMHEPFCRFANQVLELGKKYITFEDSTGFPVPDLFFVRNDPVELSKTHSAEAKRSPDIAITTHATLKTLTNRKKDPETKKEDQKPVTGIEWRDFLSLVEGKDFTGSRAERAEKVEKVKRRWEARFPKLEGETPLSLLMDDPSNAPESPMDQTTSGTTNPKRKTPNETGNSGSLPKKLKPIPEYNLDKHNTAQHTKLQLASYALEILSRTGRTQSSFFVCLFVGDVIEFWYYSSVGIFRSTRMSWILELEKFAAILVAIASCDHEHFSSHAPNLSPPDNFNPSIPPASLIGYRTTMQHETKGTVTVTLRTMIYDQYSIIGRSTCIYEVTTNPQISDDALVLKFTTQFVTRTPEYEPILHARNMSVGEHLPETHMWSDRQSPSRWCASQDIWGKFIEPQKEDGKETFEDCTKDFLVITKYERIEKKLTPQNMFYLFNQLFDTLDDLYSKACILHGDISVGNVMCKVLFIYKDEQQIEVISLIIIDFDLATPSRVDQGDQHLTSIHRTGTTPFMAIDLIDHPKCPHYLRHDFESVLYIAMWFMTPTTGCGRDLFSIWESTPDAKGLLWSSTSWAEFRPKYEICPAFVAYDKWLTALWGLFYEGRQARASYFKSQLEAAEASNSDDSEDDSEDDSQDDSSALDFDHSTLGGKVTRKKLKRALRTSGSSFRKDCKDFMLVSPE</sequence>
<accession>A0AAW0G965</accession>
<protein>
    <recommendedName>
        <fullName evidence="2">Fungal-type protein kinase domain-containing protein</fullName>
    </recommendedName>
</protein>
<gene>
    <name evidence="3" type="ORF">QCA50_008524</name>
</gene>
<dbReference type="InterPro" id="IPR011009">
    <property type="entry name" value="Kinase-like_dom_sf"/>
</dbReference>
<feature type="region of interest" description="Disordered" evidence="1">
    <location>
        <begin position="189"/>
        <end position="238"/>
    </location>
</feature>
<feature type="compositionally biased region" description="Acidic residues" evidence="1">
    <location>
        <begin position="676"/>
        <end position="690"/>
    </location>
</feature>
<feature type="domain" description="Fungal-type protein kinase" evidence="2">
    <location>
        <begin position="244"/>
        <end position="421"/>
    </location>
</feature>
<dbReference type="Gene3D" id="1.10.510.10">
    <property type="entry name" value="Transferase(Phosphotransferase) domain 1"/>
    <property type="match status" value="1"/>
</dbReference>
<feature type="domain" description="Fungal-type protein kinase" evidence="2">
    <location>
        <begin position="457"/>
        <end position="596"/>
    </location>
</feature>
<reference evidence="3 4" key="1">
    <citation type="submission" date="2022-09" db="EMBL/GenBank/DDBJ databases">
        <authorList>
            <person name="Palmer J.M."/>
        </authorList>
    </citation>
    <scope>NUCLEOTIDE SEQUENCE [LARGE SCALE GENOMIC DNA]</scope>
    <source>
        <strain evidence="3 4">DSM 7382</strain>
    </source>
</reference>
<dbReference type="AlphaFoldDB" id="A0AAW0G965"/>
<proteinExistence type="predicted"/>
<name>A0AAW0G965_9APHY</name>
<evidence type="ECO:0000313" key="3">
    <source>
        <dbReference type="EMBL" id="KAK7688154.1"/>
    </source>
</evidence>
<feature type="compositionally biased region" description="Polar residues" evidence="1">
    <location>
        <begin position="206"/>
        <end position="215"/>
    </location>
</feature>
<evidence type="ECO:0000259" key="2">
    <source>
        <dbReference type="Pfam" id="PF17667"/>
    </source>
</evidence>
<comment type="caution">
    <text evidence="3">The sequence shown here is derived from an EMBL/GenBank/DDBJ whole genome shotgun (WGS) entry which is preliminary data.</text>
</comment>
<dbReference type="InterPro" id="IPR040976">
    <property type="entry name" value="Pkinase_fungal"/>
</dbReference>
<feature type="region of interest" description="Disordered" evidence="1">
    <location>
        <begin position="674"/>
        <end position="701"/>
    </location>
</feature>
<dbReference type="Proteomes" id="UP001385951">
    <property type="component" value="Unassembled WGS sequence"/>
</dbReference>
<evidence type="ECO:0000313" key="4">
    <source>
        <dbReference type="Proteomes" id="UP001385951"/>
    </source>
</evidence>
<dbReference type="Pfam" id="PF17667">
    <property type="entry name" value="Pkinase_fungal"/>
    <property type="match status" value="2"/>
</dbReference>